<organism evidence="9 10">
    <name type="scientific">Phocaeicola vulgatus str. 3775 SL</name>
    <name type="common">B</name>
    <name type="synonym">iv</name>
    <dbReference type="NCBI Taxonomy" id="1339350"/>
    <lineage>
        <taxon>Bacteria</taxon>
        <taxon>Pseudomonadati</taxon>
        <taxon>Bacteroidota</taxon>
        <taxon>Bacteroidia</taxon>
        <taxon>Bacteroidales</taxon>
        <taxon>Bacteroidaceae</taxon>
        <taxon>Phocaeicola</taxon>
    </lineage>
</organism>
<dbReference type="InterPro" id="IPR023296">
    <property type="entry name" value="Glyco_hydro_beta-prop_sf"/>
</dbReference>
<feature type="chain" id="PRO_5001744322" evidence="4">
    <location>
        <begin position="19"/>
        <end position="1434"/>
    </location>
</feature>
<feature type="signal peptide" evidence="4">
    <location>
        <begin position="1"/>
        <end position="18"/>
    </location>
</feature>
<dbReference type="InterPro" id="IPR054593">
    <property type="entry name" value="Beta-mannosidase-like_N2"/>
</dbReference>
<evidence type="ECO:0000259" key="6">
    <source>
        <dbReference type="Pfam" id="PF02836"/>
    </source>
</evidence>
<dbReference type="InterPro" id="IPR051913">
    <property type="entry name" value="GH2_Domain-Containing"/>
</dbReference>
<feature type="domain" description="Malectin" evidence="7">
    <location>
        <begin position="1082"/>
        <end position="1248"/>
    </location>
</feature>
<reference evidence="9 10" key="1">
    <citation type="submission" date="2014-04" db="EMBL/GenBank/DDBJ databases">
        <authorList>
            <person name="Sears C."/>
            <person name="Carroll K."/>
            <person name="Sack B.R."/>
            <person name="Qadri F."/>
            <person name="Myers L.L."/>
            <person name="Chung G.-T."/>
            <person name="Escheverria P."/>
            <person name="Fraser C.M."/>
            <person name="Sadzewicz L."/>
            <person name="Shefchek K.A."/>
            <person name="Tallon L."/>
            <person name="Das S.P."/>
            <person name="Daugherty S."/>
            <person name="Mongodin E.F."/>
        </authorList>
    </citation>
    <scope>NUCLEOTIDE SEQUENCE [LARGE SCALE GENOMIC DNA]</scope>
    <source>
        <strain evidence="10">3775 SL(B) 10 (iv)</strain>
    </source>
</reference>
<dbReference type="InterPro" id="IPR006101">
    <property type="entry name" value="Glyco_hydro_2"/>
</dbReference>
<dbReference type="Gene3D" id="2.115.10.20">
    <property type="entry name" value="Glycosyl hydrolase domain, family 43"/>
    <property type="match status" value="2"/>
</dbReference>
<evidence type="ECO:0000259" key="8">
    <source>
        <dbReference type="Pfam" id="PF22666"/>
    </source>
</evidence>
<dbReference type="PRINTS" id="PR00132">
    <property type="entry name" value="GLHYDRLASE2"/>
</dbReference>
<proteinExistence type="inferred from homology"/>
<dbReference type="Pfam" id="PF00703">
    <property type="entry name" value="Glyco_hydro_2"/>
    <property type="match status" value="1"/>
</dbReference>
<dbReference type="GO" id="GO:0004553">
    <property type="term" value="F:hydrolase activity, hydrolyzing O-glycosyl compounds"/>
    <property type="evidence" value="ECO:0007669"/>
    <property type="project" value="InterPro"/>
</dbReference>
<keyword evidence="4" id="KW-0732">Signal</keyword>
<comment type="similarity">
    <text evidence="1">Belongs to the glycosyl hydrolase 2 family.</text>
</comment>
<sequence length="1434" mass="163283">MKKILILAFSLFTLGTYAQREVPQSRMEQIYEEAKTPYKYGLAVAPADNKHKIDCPTVFREGDKWYMTYVVYNGKSGLDGRGYETWIAESDNLLEWRTLGRVLSYRDGFWDCNQRGGFPALPDMEWGGSYALQTYKGKHWMTYLGGEGTGYESVNKPLYIGLAWTDRPLGSAHEWQAQDKPVMSIHDKDAQWWEKLTQYKSVVYWDKEKTLGAPFVMFYNAAGRHPETDLKAERVGIALSKDMKKWKRYPGNPVFAHEADGTITGDAHIQKMGDVYVMFYFSAFEPSRKYKAFNTFAASYDLVHWTDWKGADLIIPSKDYDELFAHKSYVVKHNGVVYHFYCAVNDAEQRGIAIATSKPMGRSQVHFPEREVKNRRMVMELDKGWKTWLCDKSAYGHTDNAPTVVDIPHNWDDYYGYRQLTHGNLHGTAMYEKTFTLDNSQFPISDSSFGKRYFLRFEGVGTYATVTLNGKDFGRHPVGRTTLTLDVTEALKPGENRLVVKAEHPEMIADMPWVCGGCSSEWGFSEGSQPLGIFRPVVLEATDEIRIEPFGVHIWNDDKAGTVFVETEVKNYGKTTETVEVVNKFSNADGKQVFRLTEKVTLQPGERKVVKQQSPVQNPVLWSTENPYLYKLASMIKRGKSTTDEISTPFGIRTVSWPVKRKDGDGRFYLNGQPVFINGVCEYEHQFGQSHAFSREQVAARVKQIRAAGFNAFRDAHQPHHLDYQKYWDKEGVLWWTQFSAHVWYDTPEFRENFKKLLRQWVKERRNSPSVVMWGLQNESTLPKEFAEECSEIIREMDPTARTMRVITTCNGGDGTDWNVIQNWSGTYGGDVNKYGRELSQKNQLLNGEYGAWRSIGLHAEPAAFDANGVWSEERMCRLMETKIRLAEQAKDSVCGQFQWIFSSHDNPGRRQPDEAYRRIDKVGPFNYKGLVTPWEEPLDVYYMYRANYVPASEDPMVYLASHTWEDRFATGRRRATIEAYSNCDSVLLYNDAVDAEYLGRKLNHGVGTHFMWENRDIRYNVLRAVGYFKGKPAAEDVLVLDGLEKAPHFEALYRGSAIVPVAADRLNGTDLLKGAEGYTYLYRLNCGGDAYTDTYGQVWAQDNSRYSHSWAESFIHPSDSVQLLSPYQASQRTTNDPIHGTRDWELFQTFRFGRHKLNFRFPVPDGEYRVELYFTEPWHGTGGGVQTDCEGLRIFDVAVNDKVLLDDLDVWAEAGHDGACKKVVNAVVKGGVLKIDFPEVKAGQALICGIAIACKGGLDSAHSSSAIQNRVKNVNASAHRFSWAAQDKDVMEKTPKELLPEDKNARANVTYQAEDAMLKGKFIKKEVKKQTGVFFGKGEKSSITWNISTGLAQVYALRFKYMNATGKPMKVRMQFIDSKGVVLKEDHLTFAETPGKWRMLSTTTGTYINAGYYKVVLSAPDMEGLALDALDVQ</sequence>
<evidence type="ECO:0000313" key="10">
    <source>
        <dbReference type="Proteomes" id="UP000028134"/>
    </source>
</evidence>
<dbReference type="Gene3D" id="2.60.40.10">
    <property type="entry name" value="Immunoglobulins"/>
    <property type="match status" value="2"/>
</dbReference>
<dbReference type="SUPFAM" id="SSF49785">
    <property type="entry name" value="Galactose-binding domain-like"/>
    <property type="match status" value="1"/>
</dbReference>
<dbReference type="InterPro" id="IPR017853">
    <property type="entry name" value="GH"/>
</dbReference>
<dbReference type="InterPro" id="IPR008979">
    <property type="entry name" value="Galactose-bd-like_sf"/>
</dbReference>
<dbReference type="GO" id="GO:0005975">
    <property type="term" value="P:carbohydrate metabolic process"/>
    <property type="evidence" value="ECO:0007669"/>
    <property type="project" value="InterPro"/>
</dbReference>
<accession>A0A078RAA9</accession>
<evidence type="ECO:0000256" key="1">
    <source>
        <dbReference type="ARBA" id="ARBA00007401"/>
    </source>
</evidence>
<evidence type="ECO:0000256" key="2">
    <source>
        <dbReference type="ARBA" id="ARBA00022801"/>
    </source>
</evidence>
<evidence type="ECO:0000256" key="4">
    <source>
        <dbReference type="SAM" id="SignalP"/>
    </source>
</evidence>
<dbReference type="Pfam" id="PF02836">
    <property type="entry name" value="Glyco_hydro_2_C"/>
    <property type="match status" value="1"/>
</dbReference>
<dbReference type="InterPro" id="IPR036156">
    <property type="entry name" value="Beta-gal/glucu_dom_sf"/>
</dbReference>
<dbReference type="RefSeq" id="WP_032944942.1">
    <property type="nucleotide sequence ID" value="NZ_JNHI01000005.1"/>
</dbReference>
<dbReference type="SUPFAM" id="SSF49303">
    <property type="entry name" value="beta-Galactosidase/glucuronidase domain"/>
    <property type="match status" value="1"/>
</dbReference>
<dbReference type="Pfam" id="PF11721">
    <property type="entry name" value="Malectin"/>
    <property type="match status" value="1"/>
</dbReference>
<dbReference type="PANTHER" id="PTHR42732:SF1">
    <property type="entry name" value="BETA-MANNOSIDASE"/>
    <property type="match status" value="1"/>
</dbReference>
<name>A0A078RAA9_PHOVU</name>
<keyword evidence="3" id="KW-0326">Glycosidase</keyword>
<evidence type="ECO:0000313" key="9">
    <source>
        <dbReference type="EMBL" id="KDS32260.1"/>
    </source>
</evidence>
<comment type="caution">
    <text evidence="9">The sequence shown here is derived from an EMBL/GenBank/DDBJ whole genome shotgun (WGS) entry which is preliminary data.</text>
</comment>
<dbReference type="Proteomes" id="UP000028134">
    <property type="component" value="Unassembled WGS sequence"/>
</dbReference>
<keyword evidence="2 9" id="KW-0378">Hydrolase</keyword>
<feature type="domain" description="Beta-mannosidase-like galactose-binding" evidence="8">
    <location>
        <begin position="430"/>
        <end position="505"/>
    </location>
</feature>
<dbReference type="PANTHER" id="PTHR42732">
    <property type="entry name" value="BETA-GALACTOSIDASE"/>
    <property type="match status" value="1"/>
</dbReference>
<evidence type="ECO:0000256" key="3">
    <source>
        <dbReference type="ARBA" id="ARBA00023295"/>
    </source>
</evidence>
<dbReference type="SUPFAM" id="SSF51445">
    <property type="entry name" value="(Trans)glycosidases"/>
    <property type="match status" value="1"/>
</dbReference>
<feature type="domain" description="Glycoside hydrolase family 2 catalytic" evidence="6">
    <location>
        <begin position="665"/>
        <end position="809"/>
    </location>
</feature>
<dbReference type="Gene3D" id="3.20.20.80">
    <property type="entry name" value="Glycosidases"/>
    <property type="match status" value="1"/>
</dbReference>
<dbReference type="Gene3D" id="2.60.120.260">
    <property type="entry name" value="Galactose-binding domain-like"/>
    <property type="match status" value="2"/>
</dbReference>
<dbReference type="SUPFAM" id="SSF75005">
    <property type="entry name" value="Arabinanase/levansucrase/invertase"/>
    <property type="match status" value="2"/>
</dbReference>
<dbReference type="InterPro" id="IPR006102">
    <property type="entry name" value="Ig-like_GH2"/>
</dbReference>
<evidence type="ECO:0000259" key="5">
    <source>
        <dbReference type="Pfam" id="PF00703"/>
    </source>
</evidence>
<evidence type="ECO:0000259" key="7">
    <source>
        <dbReference type="Pfam" id="PF11721"/>
    </source>
</evidence>
<feature type="domain" description="Glycoside hydrolase family 2 immunoglobulin-like beta-sandwich" evidence="5">
    <location>
        <begin position="555"/>
        <end position="653"/>
    </location>
</feature>
<dbReference type="Pfam" id="PF22666">
    <property type="entry name" value="Glyco_hydro_2_N2"/>
    <property type="match status" value="1"/>
</dbReference>
<dbReference type="InterPro" id="IPR013783">
    <property type="entry name" value="Ig-like_fold"/>
</dbReference>
<dbReference type="Gene3D" id="2.60.120.430">
    <property type="entry name" value="Galactose-binding lectin"/>
    <property type="match status" value="1"/>
</dbReference>
<dbReference type="InterPro" id="IPR006103">
    <property type="entry name" value="Glyco_hydro_2_cat"/>
</dbReference>
<protein>
    <submittedName>
        <fullName evidence="9">Glycosyl hydrolases family 2, sugar binding domain protein</fullName>
    </submittedName>
</protein>
<dbReference type="PATRIC" id="fig|1339350.3.peg.1090"/>
<gene>
    <name evidence="9" type="ORF">M097_1133</name>
</gene>
<dbReference type="InterPro" id="IPR021720">
    <property type="entry name" value="Malectin_dom"/>
</dbReference>
<dbReference type="EMBL" id="JNHI01000005">
    <property type="protein sequence ID" value="KDS32260.1"/>
    <property type="molecule type" value="Genomic_DNA"/>
</dbReference>